<dbReference type="AlphaFoldDB" id="X1GXD1"/>
<sequence length="108" mass="11254">MGIAHGTGIGIGLFLLLIAANGVGMVIKNPIEGLPVALGAFTSFPVMMSLLGLAVIFGLEKCRVPGGILLVIIAISIIGLIFATRPVPYQKFAAGYVHRTVFVKAHVL</sequence>
<protein>
    <recommendedName>
        <fullName evidence="7">EamA domain-containing protein</fullName>
    </recommendedName>
</protein>
<name>X1GXD1_9ZZZZ</name>
<evidence type="ECO:0000256" key="4">
    <source>
        <dbReference type="ARBA" id="ARBA00023136"/>
    </source>
</evidence>
<keyword evidence="4 5" id="KW-0472">Membrane</keyword>
<gene>
    <name evidence="6" type="ORF">S03H2_53499</name>
</gene>
<evidence type="ECO:0000256" key="2">
    <source>
        <dbReference type="ARBA" id="ARBA00022692"/>
    </source>
</evidence>
<keyword evidence="2 5" id="KW-0812">Transmembrane</keyword>
<comment type="caution">
    <text evidence="6">The sequence shown here is derived from an EMBL/GenBank/DDBJ whole genome shotgun (WGS) entry which is preliminary data.</text>
</comment>
<accession>X1GXD1</accession>
<comment type="subcellular location">
    <subcellularLocation>
        <location evidence="1">Membrane</location>
        <topology evidence="1">Multi-pass membrane protein</topology>
    </subcellularLocation>
</comment>
<keyword evidence="3 5" id="KW-1133">Transmembrane helix</keyword>
<evidence type="ECO:0000256" key="3">
    <source>
        <dbReference type="ARBA" id="ARBA00022989"/>
    </source>
</evidence>
<proteinExistence type="predicted"/>
<evidence type="ECO:0000256" key="1">
    <source>
        <dbReference type="ARBA" id="ARBA00004141"/>
    </source>
</evidence>
<organism evidence="6">
    <name type="scientific">marine sediment metagenome</name>
    <dbReference type="NCBI Taxonomy" id="412755"/>
    <lineage>
        <taxon>unclassified sequences</taxon>
        <taxon>metagenomes</taxon>
        <taxon>ecological metagenomes</taxon>
    </lineage>
</organism>
<dbReference type="GO" id="GO:0022857">
    <property type="term" value="F:transmembrane transporter activity"/>
    <property type="evidence" value="ECO:0007669"/>
    <property type="project" value="InterPro"/>
</dbReference>
<reference evidence="6" key="1">
    <citation type="journal article" date="2014" name="Front. Microbiol.">
        <title>High frequency of phylogenetically diverse reductive dehalogenase-homologous genes in deep subseafloor sedimentary metagenomes.</title>
        <authorList>
            <person name="Kawai M."/>
            <person name="Futagami T."/>
            <person name="Toyoda A."/>
            <person name="Takaki Y."/>
            <person name="Nishi S."/>
            <person name="Hori S."/>
            <person name="Arai W."/>
            <person name="Tsubouchi T."/>
            <person name="Morono Y."/>
            <person name="Uchiyama I."/>
            <person name="Ito T."/>
            <person name="Fujiyama A."/>
            <person name="Inagaki F."/>
            <person name="Takami H."/>
        </authorList>
    </citation>
    <scope>NUCLEOTIDE SEQUENCE</scope>
    <source>
        <strain evidence="6">Expedition CK06-06</strain>
    </source>
</reference>
<dbReference type="InterPro" id="IPR006043">
    <property type="entry name" value="NCS2"/>
</dbReference>
<evidence type="ECO:0000256" key="5">
    <source>
        <dbReference type="SAM" id="Phobius"/>
    </source>
</evidence>
<dbReference type="EMBL" id="BARU01034054">
    <property type="protein sequence ID" value="GAH61837.1"/>
    <property type="molecule type" value="Genomic_DNA"/>
</dbReference>
<dbReference type="Pfam" id="PF00860">
    <property type="entry name" value="Xan_ur_permease"/>
    <property type="match status" value="1"/>
</dbReference>
<feature type="transmembrane region" description="Helical" evidence="5">
    <location>
        <begin position="64"/>
        <end position="83"/>
    </location>
</feature>
<feature type="transmembrane region" description="Helical" evidence="5">
    <location>
        <begin position="34"/>
        <end position="58"/>
    </location>
</feature>
<feature type="transmembrane region" description="Helical" evidence="5">
    <location>
        <begin position="6"/>
        <end position="27"/>
    </location>
</feature>
<evidence type="ECO:0008006" key="7">
    <source>
        <dbReference type="Google" id="ProtNLM"/>
    </source>
</evidence>
<dbReference type="GO" id="GO:0016020">
    <property type="term" value="C:membrane"/>
    <property type="evidence" value="ECO:0007669"/>
    <property type="project" value="UniProtKB-SubCell"/>
</dbReference>
<evidence type="ECO:0000313" key="6">
    <source>
        <dbReference type="EMBL" id="GAH61837.1"/>
    </source>
</evidence>